<feature type="region of interest" description="Disordered" evidence="1">
    <location>
        <begin position="474"/>
        <end position="559"/>
    </location>
</feature>
<name>A0A9W8SAN6_9HYPO</name>
<accession>A0A9W8SAN6</accession>
<dbReference type="EMBL" id="JAOQAZ010000004">
    <property type="protein sequence ID" value="KAJ4267661.1"/>
    <property type="molecule type" value="Genomic_DNA"/>
</dbReference>
<protein>
    <submittedName>
        <fullName evidence="2">Uncharacterized protein</fullName>
    </submittedName>
</protein>
<feature type="region of interest" description="Disordered" evidence="1">
    <location>
        <begin position="139"/>
        <end position="182"/>
    </location>
</feature>
<feature type="compositionally biased region" description="Basic and acidic residues" evidence="1">
    <location>
        <begin position="168"/>
        <end position="177"/>
    </location>
</feature>
<proteinExistence type="predicted"/>
<dbReference type="Proteomes" id="UP001152049">
    <property type="component" value="Unassembled WGS sequence"/>
</dbReference>
<evidence type="ECO:0000313" key="3">
    <source>
        <dbReference type="Proteomes" id="UP001152049"/>
    </source>
</evidence>
<feature type="compositionally biased region" description="Polar residues" evidence="1">
    <location>
        <begin position="520"/>
        <end position="541"/>
    </location>
</feature>
<evidence type="ECO:0000256" key="1">
    <source>
        <dbReference type="SAM" id="MobiDB-lite"/>
    </source>
</evidence>
<reference evidence="2" key="1">
    <citation type="submission" date="2022-09" db="EMBL/GenBank/DDBJ databases">
        <title>Fusarium specimens isolated from Avocado Roots.</title>
        <authorList>
            <person name="Stajich J."/>
            <person name="Roper C."/>
            <person name="Heimlech-Rivalta G."/>
        </authorList>
    </citation>
    <scope>NUCLEOTIDE SEQUENCE</scope>
    <source>
        <strain evidence="2">CF00136</strain>
    </source>
</reference>
<feature type="compositionally biased region" description="Polar residues" evidence="1">
    <location>
        <begin position="485"/>
        <end position="504"/>
    </location>
</feature>
<feature type="region of interest" description="Disordered" evidence="1">
    <location>
        <begin position="300"/>
        <end position="352"/>
    </location>
</feature>
<keyword evidence="3" id="KW-1185">Reference proteome</keyword>
<feature type="region of interest" description="Disordered" evidence="1">
    <location>
        <begin position="28"/>
        <end position="63"/>
    </location>
</feature>
<feature type="compositionally biased region" description="Low complexity" evidence="1">
    <location>
        <begin position="319"/>
        <end position="336"/>
    </location>
</feature>
<dbReference type="OrthoDB" id="5143322at2759"/>
<evidence type="ECO:0000313" key="2">
    <source>
        <dbReference type="EMBL" id="KAJ4267661.1"/>
    </source>
</evidence>
<comment type="caution">
    <text evidence="2">The sequence shown here is derived from an EMBL/GenBank/DDBJ whole genome shotgun (WGS) entry which is preliminary data.</text>
</comment>
<gene>
    <name evidence="2" type="ORF">NW762_003775</name>
</gene>
<organism evidence="2 3">
    <name type="scientific">Fusarium torreyae</name>
    <dbReference type="NCBI Taxonomy" id="1237075"/>
    <lineage>
        <taxon>Eukaryota</taxon>
        <taxon>Fungi</taxon>
        <taxon>Dikarya</taxon>
        <taxon>Ascomycota</taxon>
        <taxon>Pezizomycotina</taxon>
        <taxon>Sordariomycetes</taxon>
        <taxon>Hypocreomycetidae</taxon>
        <taxon>Hypocreales</taxon>
        <taxon>Nectriaceae</taxon>
        <taxon>Fusarium</taxon>
    </lineage>
</organism>
<dbReference type="AlphaFoldDB" id="A0A9W8SAN6"/>
<feature type="compositionally biased region" description="Polar residues" evidence="1">
    <location>
        <begin position="38"/>
        <end position="51"/>
    </location>
</feature>
<sequence>MSDNIDQRMVEMACMADLSRLRQEELPLSCEEKRGPSYNPTGRNGTGQYSASRKGALQGKWSTKIVDEESKQMEGLENEDARPWAYKQAKTLFSTKKMNIPPPPTNAQTFASMAQPQRLDGAVQFKPAAPGWESSVKRLAESKKVNSPTVAQWGPPKIAQAPPVEQPKPSKSEDVPKDVPPPVRLVFTVNNAGLEPNASEYIIGSGNCSTVPGKNEALSFTTTVTLKLRIAENEGCLELRNDVKGQRIHNALDLGDPALDGQYCVVKARPMKDPYHFRFDTAEEAHKFKRCLSKLKKSVRLHQSKEGTHHTQNADAEVKPSSPTSEVSEVTHVSTSIPEELSEAATEQPQPGLIPMDGWMAVENGHVPSFGDTAQHVVNLINQVLSHFSLEKSRAGAIAGIEDAIFEKWTNDGFLKGCNDSLREASLGMLRSTINMHMKLHSHLTGQELPQTKVEKVQSSDAGKAMKVETFDGMEKKPRAHSQGIVGQQQNGSVDTQRNTNGGLSSAREPTAHAQGMVPQKQNGLVKNPESTTTKGLSSSRYAKGPVAFQGSFTGPRRR</sequence>